<accession>A0A0G4F356</accession>
<dbReference type="Gene3D" id="3.50.4.10">
    <property type="entry name" value="Hepatocyte Growth Factor"/>
    <property type="match status" value="1"/>
</dbReference>
<dbReference type="GO" id="GO:0008422">
    <property type="term" value="F:beta-glucosidase activity"/>
    <property type="evidence" value="ECO:0007669"/>
    <property type="project" value="TreeGrafter"/>
</dbReference>
<name>A0A0G4F356_VITBC</name>
<evidence type="ECO:0000259" key="6">
    <source>
        <dbReference type="Pfam" id="PF01915"/>
    </source>
</evidence>
<reference evidence="7 8" key="1">
    <citation type="submission" date="2014-11" db="EMBL/GenBank/DDBJ databases">
        <authorList>
            <person name="Zhu J."/>
            <person name="Qi W."/>
            <person name="Song R."/>
        </authorList>
    </citation>
    <scope>NUCLEOTIDE SEQUENCE [LARGE SCALE GENOMIC DNA]</scope>
</reference>
<dbReference type="InterPro" id="IPR017853">
    <property type="entry name" value="GH"/>
</dbReference>
<dbReference type="PANTHER" id="PTHR30620">
    <property type="entry name" value="PERIPLASMIC BETA-GLUCOSIDASE-RELATED"/>
    <property type="match status" value="1"/>
</dbReference>
<dbReference type="PhylomeDB" id="A0A0G4F356"/>
<feature type="domain" description="Apple" evidence="4">
    <location>
        <begin position="231"/>
        <end position="285"/>
    </location>
</feature>
<keyword evidence="1" id="KW-0378">Hydrolase</keyword>
<proteinExistence type="predicted"/>
<dbReference type="InterPro" id="IPR001764">
    <property type="entry name" value="Glyco_hydro_3_N"/>
</dbReference>
<protein>
    <recommendedName>
        <fullName evidence="9">Apple domain-containing protein</fullName>
    </recommendedName>
</protein>
<dbReference type="SUPFAM" id="SSF51445">
    <property type="entry name" value="(Trans)glycosidases"/>
    <property type="match status" value="1"/>
</dbReference>
<sequence length="950" mass="102760">MAAWRAMAALGMLSVLIMQPSICKASAAHRQLRQDAEGDSVVSPKSREGAQEYLSRAEQCAALGGLMSVDLANQWACCPAFCKTCGGADGCDKLLGGKDACCPATIQAANLKCSEIKAPPCVLDAGGRIRGPRNPDPPPMGVLPDPFKEISDAKGGLEESDIPPPTELWGDCTETRLCQQGSVCRLAAEGWAQCRPELEMCPPPDVEDEFDCTIIGSSVHPPLKDCYKWGYQYSGTVLETRETTDSPWQCQTRCQMKDKCVGVNFISDQQGKCILMASTTGTEAKPGVGWLAAPKTCGWDRLTNPVQKDFALELWLSDLIGNMTLEEKAGQMIIAPIFGVPEPEVTLKKYSLGAMLWPPGFYREAKIWQVAAEMDNFYAAAMDKEWASGIPIPPLMAADAIHGHNNAPHSTIFPHNIGLGAANDSVLMEKIGLVTATEMVASGIDWTLAPTVATARDTRWGRMYESYSEDGYTVENIVGGLLRGLQGNPEDPESFLAAPHVLATCKHWLGDGGSWGGLTDGDTVAAETELRDIHSRGYRACIEKGGVQSVMPSFTGTNTIEMHGYPFLLTDVLKNTYNLDGFLVGDWNGHARSGNDENGENLPGCTVEHCPFAINAGMDMLMIGGDWISFINNTARAVESGEIPLERMDDAVRRILRAKARLGLIGPDPTKVKGKPSTRKPYAARDDLMASDEHMEVAREAVRKSLVLLKNNRHVLPLKRSANIFVTSRLIDDVPYADFLPTHVGSWALSWQAEENTNADFLYGTSIWKGLSDVVTGGGGAAMLSKNGSDDFAATGEYDAIVAVIGEERYAEAAGDLKENSLLHHARYPADLDILDKITAKKSPDTPIVCLLVSGRPVYVNQHLNRCDAFVAAWLPGVAAGLGVGDVLFEGGYDFHGRLAHSWPASPCQATVNVGDGQEALFPFSYGLRMNQGETDEVGYLRELSDTRCT</sequence>
<dbReference type="Gene3D" id="3.20.20.300">
    <property type="entry name" value="Glycoside hydrolase, family 3, N-terminal domain"/>
    <property type="match status" value="1"/>
</dbReference>
<dbReference type="InterPro" id="IPR036881">
    <property type="entry name" value="Glyco_hydro_3_C_sf"/>
</dbReference>
<dbReference type="InParanoid" id="A0A0G4F356"/>
<evidence type="ECO:0000313" key="7">
    <source>
        <dbReference type="EMBL" id="CEM05833.1"/>
    </source>
</evidence>
<dbReference type="InterPro" id="IPR003609">
    <property type="entry name" value="Pan_app"/>
</dbReference>
<dbReference type="Pfam" id="PF00024">
    <property type="entry name" value="PAN_1"/>
    <property type="match status" value="1"/>
</dbReference>
<dbReference type="Proteomes" id="UP000041254">
    <property type="component" value="Unassembled WGS sequence"/>
</dbReference>
<dbReference type="InterPro" id="IPR002772">
    <property type="entry name" value="Glyco_hydro_3_C"/>
</dbReference>
<evidence type="ECO:0000256" key="1">
    <source>
        <dbReference type="ARBA" id="ARBA00022801"/>
    </source>
</evidence>
<keyword evidence="3" id="KW-0732">Signal</keyword>
<evidence type="ECO:0000256" key="2">
    <source>
        <dbReference type="ARBA" id="ARBA00023295"/>
    </source>
</evidence>
<organism evidence="7 8">
    <name type="scientific">Vitrella brassicaformis (strain CCMP3155)</name>
    <dbReference type="NCBI Taxonomy" id="1169540"/>
    <lineage>
        <taxon>Eukaryota</taxon>
        <taxon>Sar</taxon>
        <taxon>Alveolata</taxon>
        <taxon>Colpodellida</taxon>
        <taxon>Vitrellaceae</taxon>
        <taxon>Vitrella</taxon>
    </lineage>
</organism>
<dbReference type="InterPro" id="IPR051915">
    <property type="entry name" value="Cellulose_Degrad_GH3"/>
</dbReference>
<dbReference type="PRINTS" id="PR00133">
    <property type="entry name" value="GLHYDRLASE3"/>
</dbReference>
<evidence type="ECO:0000256" key="3">
    <source>
        <dbReference type="SAM" id="SignalP"/>
    </source>
</evidence>
<dbReference type="OrthoDB" id="416222at2759"/>
<dbReference type="InterPro" id="IPR036962">
    <property type="entry name" value="Glyco_hydro_3_N_sf"/>
</dbReference>
<feature type="chain" id="PRO_5005188016" description="Apple domain-containing protein" evidence="3">
    <location>
        <begin position="26"/>
        <end position="950"/>
    </location>
</feature>
<feature type="signal peptide" evidence="3">
    <location>
        <begin position="1"/>
        <end position="25"/>
    </location>
</feature>
<dbReference type="GO" id="GO:0009251">
    <property type="term" value="P:glucan catabolic process"/>
    <property type="evidence" value="ECO:0007669"/>
    <property type="project" value="TreeGrafter"/>
</dbReference>
<dbReference type="VEuPathDB" id="CryptoDB:Vbra_14348"/>
<dbReference type="EMBL" id="CDMY01000365">
    <property type="protein sequence ID" value="CEM05833.1"/>
    <property type="molecule type" value="Genomic_DNA"/>
</dbReference>
<evidence type="ECO:0000259" key="5">
    <source>
        <dbReference type="Pfam" id="PF00933"/>
    </source>
</evidence>
<dbReference type="Pfam" id="PF01915">
    <property type="entry name" value="Glyco_hydro_3_C"/>
    <property type="match status" value="1"/>
</dbReference>
<feature type="domain" description="Glycoside hydrolase family 3 N-terminal" evidence="5">
    <location>
        <begin position="324"/>
        <end position="657"/>
    </location>
</feature>
<evidence type="ECO:0008006" key="9">
    <source>
        <dbReference type="Google" id="ProtNLM"/>
    </source>
</evidence>
<dbReference type="Gene3D" id="3.40.50.1700">
    <property type="entry name" value="Glycoside hydrolase family 3 C-terminal domain"/>
    <property type="match status" value="1"/>
</dbReference>
<dbReference type="STRING" id="1169540.A0A0G4F356"/>
<evidence type="ECO:0000259" key="4">
    <source>
        <dbReference type="Pfam" id="PF00024"/>
    </source>
</evidence>
<gene>
    <name evidence="7" type="ORF">Vbra_14348</name>
</gene>
<feature type="domain" description="Glycoside hydrolase family 3 C-terminal" evidence="6">
    <location>
        <begin position="706"/>
        <end position="928"/>
    </location>
</feature>
<keyword evidence="2" id="KW-0326">Glycosidase</keyword>
<dbReference type="SUPFAM" id="SSF52279">
    <property type="entry name" value="Beta-D-glucan exohydrolase, C-terminal domain"/>
    <property type="match status" value="1"/>
</dbReference>
<dbReference type="AlphaFoldDB" id="A0A0G4F356"/>
<dbReference type="SUPFAM" id="SSF57414">
    <property type="entry name" value="Hairpin loop containing domain-like"/>
    <property type="match status" value="1"/>
</dbReference>
<dbReference type="Pfam" id="PF00933">
    <property type="entry name" value="Glyco_hydro_3"/>
    <property type="match status" value="1"/>
</dbReference>
<keyword evidence="8" id="KW-1185">Reference proteome</keyword>
<evidence type="ECO:0000313" key="8">
    <source>
        <dbReference type="Proteomes" id="UP000041254"/>
    </source>
</evidence>
<dbReference type="PANTHER" id="PTHR30620:SF77">
    <property type="entry name" value="LYSOSOMAL BETA GLUCOSIDASE-LIKE"/>
    <property type="match status" value="1"/>
</dbReference>